<dbReference type="PROSITE" id="PS50106">
    <property type="entry name" value="PDZ"/>
    <property type="match status" value="1"/>
</dbReference>
<evidence type="ECO:0000256" key="2">
    <source>
        <dbReference type="SAM" id="MobiDB-lite"/>
    </source>
</evidence>
<evidence type="ECO:0000313" key="4">
    <source>
        <dbReference type="EMBL" id="CAD5120778.1"/>
    </source>
</evidence>
<dbReference type="InterPro" id="IPR051067">
    <property type="entry name" value="NHER"/>
</dbReference>
<dbReference type="PANTHER" id="PTHR14191">
    <property type="entry name" value="PDZ DOMAIN CONTAINING PROTEIN"/>
    <property type="match status" value="1"/>
</dbReference>
<evidence type="ECO:0000259" key="3">
    <source>
        <dbReference type="PROSITE" id="PS50106"/>
    </source>
</evidence>
<feature type="compositionally biased region" description="Basic and acidic residues" evidence="2">
    <location>
        <begin position="369"/>
        <end position="379"/>
    </location>
</feature>
<accession>A0A7I8VWQ4</accession>
<feature type="region of interest" description="Disordered" evidence="2">
    <location>
        <begin position="352"/>
        <end position="379"/>
    </location>
</feature>
<feature type="compositionally biased region" description="Basic and acidic residues" evidence="2">
    <location>
        <begin position="180"/>
        <end position="203"/>
    </location>
</feature>
<dbReference type="GO" id="GO:0072659">
    <property type="term" value="P:protein localization to plasma membrane"/>
    <property type="evidence" value="ECO:0007669"/>
    <property type="project" value="TreeGrafter"/>
</dbReference>
<dbReference type="Pfam" id="PF00595">
    <property type="entry name" value="PDZ"/>
    <property type="match status" value="1"/>
</dbReference>
<organism evidence="4 5">
    <name type="scientific">Dimorphilus gyrociliatus</name>
    <dbReference type="NCBI Taxonomy" id="2664684"/>
    <lineage>
        <taxon>Eukaryota</taxon>
        <taxon>Metazoa</taxon>
        <taxon>Spiralia</taxon>
        <taxon>Lophotrochozoa</taxon>
        <taxon>Annelida</taxon>
        <taxon>Polychaeta</taxon>
        <taxon>Polychaeta incertae sedis</taxon>
        <taxon>Dinophilidae</taxon>
        <taxon>Dimorphilus</taxon>
    </lineage>
</organism>
<comment type="caution">
    <text evidence="4">The sequence shown here is derived from an EMBL/GenBank/DDBJ whole genome shotgun (WGS) entry which is preliminary data.</text>
</comment>
<protein>
    <submittedName>
        <fullName evidence="4">DgyrCDS9338</fullName>
    </submittedName>
</protein>
<dbReference type="InterPro" id="IPR036034">
    <property type="entry name" value="PDZ_sf"/>
</dbReference>
<dbReference type="Proteomes" id="UP000549394">
    <property type="component" value="Unassembled WGS sequence"/>
</dbReference>
<feature type="domain" description="PDZ" evidence="3">
    <location>
        <begin position="11"/>
        <end position="93"/>
    </location>
</feature>
<dbReference type="SMART" id="SM00228">
    <property type="entry name" value="PDZ"/>
    <property type="match status" value="1"/>
</dbReference>
<evidence type="ECO:0000256" key="1">
    <source>
        <dbReference type="ARBA" id="ARBA00022737"/>
    </source>
</evidence>
<dbReference type="GO" id="GO:0016324">
    <property type="term" value="C:apical plasma membrane"/>
    <property type="evidence" value="ECO:0007669"/>
    <property type="project" value="TreeGrafter"/>
</dbReference>
<sequence>MALEEGHIPRLCHLKKWSDFQGYGFNLHAEKSRQGQFVGKVDDNSPAQRVGLREHDRIVEVNGVNISNENHQQVVNRIKETPNETRLLVVDKVAEEYYKQKDIVIHSNHDDVEVHICPDTSQEEVKVYKVGEAASQVTAEVELNHEPERDDKVEVNNHPDVIESSTPAEVQAVSDIPPAEEPKVDEQQLDVQKQEEEPAKEEPTSESNNNEDERAEKVAAVVAAAIIVETEKGEYEVNGINDKKDETKLEEQEVIDDLENLAIEQQKSSRSSTVSSTASLDVNGQKEYDLSTAVNPPEEDTAVCVTAIKSENPASYTDNIQEVQRATDETMANSRHSVVVGGVEFAGSVREAREKMKKKTDVRGGQQNMREKYDLLNRL</sequence>
<dbReference type="EMBL" id="CAJFCJ010000013">
    <property type="protein sequence ID" value="CAD5120778.1"/>
    <property type="molecule type" value="Genomic_DNA"/>
</dbReference>
<dbReference type="Gene3D" id="2.30.42.10">
    <property type="match status" value="1"/>
</dbReference>
<dbReference type="PANTHER" id="PTHR14191:SF3">
    <property type="entry name" value="NA(+)_H(+) EXCHANGE REGULATORY COFACTOR-LIKE PROTEIN NRFL-1"/>
    <property type="match status" value="1"/>
</dbReference>
<dbReference type="CDD" id="cd06768">
    <property type="entry name" value="PDZ_NHERF-like"/>
    <property type="match status" value="1"/>
</dbReference>
<evidence type="ECO:0000313" key="5">
    <source>
        <dbReference type="Proteomes" id="UP000549394"/>
    </source>
</evidence>
<dbReference type="SUPFAM" id="SSF50156">
    <property type="entry name" value="PDZ domain-like"/>
    <property type="match status" value="1"/>
</dbReference>
<keyword evidence="5" id="KW-1185">Reference proteome</keyword>
<dbReference type="AlphaFoldDB" id="A0A7I8VWQ4"/>
<dbReference type="GO" id="GO:0043495">
    <property type="term" value="F:protein-membrane adaptor activity"/>
    <property type="evidence" value="ECO:0007669"/>
    <property type="project" value="TreeGrafter"/>
</dbReference>
<reference evidence="4 5" key="1">
    <citation type="submission" date="2020-08" db="EMBL/GenBank/DDBJ databases">
        <authorList>
            <person name="Hejnol A."/>
        </authorList>
    </citation>
    <scope>NUCLEOTIDE SEQUENCE [LARGE SCALE GENOMIC DNA]</scope>
</reference>
<keyword evidence="1" id="KW-0677">Repeat</keyword>
<feature type="region of interest" description="Disordered" evidence="2">
    <location>
        <begin position="178"/>
        <end position="216"/>
    </location>
</feature>
<gene>
    <name evidence="4" type="ORF">DGYR_LOCUS8818</name>
</gene>
<name>A0A7I8VWQ4_9ANNE</name>
<dbReference type="InterPro" id="IPR001478">
    <property type="entry name" value="PDZ"/>
</dbReference>
<dbReference type="OrthoDB" id="10007415at2759"/>
<proteinExistence type="predicted"/>
<feature type="compositionally biased region" description="Basic and acidic residues" evidence="2">
    <location>
        <begin position="352"/>
        <end position="362"/>
    </location>
</feature>